<dbReference type="PROSITE" id="PS50106">
    <property type="entry name" value="PDZ"/>
    <property type="match status" value="1"/>
</dbReference>
<dbReference type="SUPFAM" id="SSF50156">
    <property type="entry name" value="PDZ domain-like"/>
    <property type="match status" value="1"/>
</dbReference>
<dbReference type="Gene3D" id="2.30.42.10">
    <property type="match status" value="1"/>
</dbReference>
<dbReference type="GeneID" id="20806006"/>
<proteinExistence type="predicted"/>
<protein>
    <recommendedName>
        <fullName evidence="2">PDZ domain-containing protein</fullName>
    </recommendedName>
</protein>
<feature type="region of interest" description="Disordered" evidence="1">
    <location>
        <begin position="44"/>
        <end position="145"/>
    </location>
</feature>
<dbReference type="SMART" id="SM00228">
    <property type="entry name" value="PDZ"/>
    <property type="match status" value="1"/>
</dbReference>
<dbReference type="InterPro" id="IPR001478">
    <property type="entry name" value="PDZ"/>
</dbReference>
<gene>
    <name evidence="3" type="ORF">H257_04010</name>
</gene>
<evidence type="ECO:0000313" key="3">
    <source>
        <dbReference type="EMBL" id="ETV83236.1"/>
    </source>
</evidence>
<dbReference type="AlphaFoldDB" id="W4GV95"/>
<feature type="domain" description="PDZ" evidence="2">
    <location>
        <begin position="165"/>
        <end position="211"/>
    </location>
</feature>
<sequence>MGKRTKHMQTLRLFNNRLYETYEDEALYRIHLAWPILLPRVTAPAQPHSPNLSSQEESRTVAAASSWDDVAPPAAGSHDGTNDSMRTPERDPSMDIITPPTPRPTPKLQSQWPVDDVVSPATTSTPMKRARDDTTNTTEEQQRWNPKIRRPTPTAEEYTVDFTAGQLGLVLQTRPSGVLVGTVLPNSQASRAAVIKKGDVLIKVRGIAIKSKIEIVERFVGSTVRPLHITFRRELAE</sequence>
<evidence type="ECO:0000256" key="1">
    <source>
        <dbReference type="SAM" id="MobiDB-lite"/>
    </source>
</evidence>
<reference evidence="3" key="1">
    <citation type="submission" date="2013-12" db="EMBL/GenBank/DDBJ databases">
        <title>The Genome Sequence of Aphanomyces astaci APO3.</title>
        <authorList>
            <consortium name="The Broad Institute Genomics Platform"/>
            <person name="Russ C."/>
            <person name="Tyler B."/>
            <person name="van West P."/>
            <person name="Dieguez-Uribeondo J."/>
            <person name="Young S.K."/>
            <person name="Zeng Q."/>
            <person name="Gargeya S."/>
            <person name="Fitzgerald M."/>
            <person name="Abouelleil A."/>
            <person name="Alvarado L."/>
            <person name="Chapman S.B."/>
            <person name="Gainer-Dewar J."/>
            <person name="Goldberg J."/>
            <person name="Griggs A."/>
            <person name="Gujja S."/>
            <person name="Hansen M."/>
            <person name="Howarth C."/>
            <person name="Imamovic A."/>
            <person name="Ireland A."/>
            <person name="Larimer J."/>
            <person name="McCowan C."/>
            <person name="Murphy C."/>
            <person name="Pearson M."/>
            <person name="Poon T.W."/>
            <person name="Priest M."/>
            <person name="Roberts A."/>
            <person name="Saif S."/>
            <person name="Shea T."/>
            <person name="Sykes S."/>
            <person name="Wortman J."/>
            <person name="Nusbaum C."/>
            <person name="Birren B."/>
        </authorList>
    </citation>
    <scope>NUCLEOTIDE SEQUENCE [LARGE SCALE GENOMIC DNA]</scope>
    <source>
        <strain evidence="3">APO3</strain>
    </source>
</reference>
<evidence type="ECO:0000259" key="2">
    <source>
        <dbReference type="PROSITE" id="PS50106"/>
    </source>
</evidence>
<dbReference type="EMBL" id="KI913120">
    <property type="protein sequence ID" value="ETV83236.1"/>
    <property type="molecule type" value="Genomic_DNA"/>
</dbReference>
<dbReference type="OrthoDB" id="8058206at2759"/>
<dbReference type="InterPro" id="IPR036034">
    <property type="entry name" value="PDZ_sf"/>
</dbReference>
<name>W4GV95_APHAT</name>
<dbReference type="RefSeq" id="XP_009826666.1">
    <property type="nucleotide sequence ID" value="XM_009828364.1"/>
</dbReference>
<accession>W4GV95</accession>
<dbReference type="VEuPathDB" id="FungiDB:H257_04010"/>
<organism evidence="3">
    <name type="scientific">Aphanomyces astaci</name>
    <name type="common">Crayfish plague agent</name>
    <dbReference type="NCBI Taxonomy" id="112090"/>
    <lineage>
        <taxon>Eukaryota</taxon>
        <taxon>Sar</taxon>
        <taxon>Stramenopiles</taxon>
        <taxon>Oomycota</taxon>
        <taxon>Saprolegniomycetes</taxon>
        <taxon>Saprolegniales</taxon>
        <taxon>Verrucalvaceae</taxon>
        <taxon>Aphanomyces</taxon>
    </lineage>
</organism>